<dbReference type="Gene3D" id="4.10.60.10">
    <property type="entry name" value="Zinc finger, CCHC-type"/>
    <property type="match status" value="1"/>
</dbReference>
<organism evidence="5 6">
    <name type="scientific">Laccaria amethystina LaAM-08-1</name>
    <dbReference type="NCBI Taxonomy" id="1095629"/>
    <lineage>
        <taxon>Eukaryota</taxon>
        <taxon>Fungi</taxon>
        <taxon>Dikarya</taxon>
        <taxon>Basidiomycota</taxon>
        <taxon>Agaricomycotina</taxon>
        <taxon>Agaricomycetes</taxon>
        <taxon>Agaricomycetidae</taxon>
        <taxon>Agaricales</taxon>
        <taxon>Agaricineae</taxon>
        <taxon>Hydnangiaceae</taxon>
        <taxon>Laccaria</taxon>
    </lineage>
</organism>
<dbReference type="Proteomes" id="UP000054477">
    <property type="component" value="Unassembled WGS sequence"/>
</dbReference>
<dbReference type="GO" id="GO:0003676">
    <property type="term" value="F:nucleic acid binding"/>
    <property type="evidence" value="ECO:0007669"/>
    <property type="project" value="InterPro"/>
</dbReference>
<evidence type="ECO:0000256" key="1">
    <source>
        <dbReference type="ARBA" id="ARBA00022664"/>
    </source>
</evidence>
<dbReference type="GO" id="GO:0008270">
    <property type="term" value="F:zinc ion binding"/>
    <property type="evidence" value="ECO:0007669"/>
    <property type="project" value="InterPro"/>
</dbReference>
<dbReference type="HOGENOM" id="CLU_029273_0_0_1"/>
<evidence type="ECO:0000256" key="2">
    <source>
        <dbReference type="SAM" id="Coils"/>
    </source>
</evidence>
<dbReference type="SMART" id="SM00343">
    <property type="entry name" value="ZnF_C2HC"/>
    <property type="match status" value="2"/>
</dbReference>
<proteinExistence type="predicted"/>
<gene>
    <name evidence="5" type="ORF">K443DRAFT_109105</name>
</gene>
<feature type="compositionally biased region" description="Pro residues" evidence="3">
    <location>
        <begin position="545"/>
        <end position="554"/>
    </location>
</feature>
<feature type="compositionally biased region" description="Polar residues" evidence="3">
    <location>
        <begin position="8"/>
        <end position="29"/>
    </location>
</feature>
<evidence type="ECO:0000256" key="3">
    <source>
        <dbReference type="SAM" id="MobiDB-lite"/>
    </source>
</evidence>
<dbReference type="SUPFAM" id="SSF57756">
    <property type="entry name" value="Retrovirus zinc finger-like domains"/>
    <property type="match status" value="1"/>
</dbReference>
<evidence type="ECO:0000313" key="6">
    <source>
        <dbReference type="Proteomes" id="UP000054477"/>
    </source>
</evidence>
<feature type="region of interest" description="Disordered" evidence="3">
    <location>
        <begin position="522"/>
        <end position="582"/>
    </location>
</feature>
<dbReference type="InterPro" id="IPR036875">
    <property type="entry name" value="Znf_CCHC_sf"/>
</dbReference>
<dbReference type="SUPFAM" id="SSF54928">
    <property type="entry name" value="RNA-binding domain, RBD"/>
    <property type="match status" value="1"/>
</dbReference>
<keyword evidence="6" id="KW-1185">Reference proteome</keyword>
<feature type="coiled-coil region" evidence="2">
    <location>
        <begin position="151"/>
        <end position="178"/>
    </location>
</feature>
<evidence type="ECO:0000259" key="4">
    <source>
        <dbReference type="SMART" id="SM00343"/>
    </source>
</evidence>
<dbReference type="InterPro" id="IPR035979">
    <property type="entry name" value="RBD_domain_sf"/>
</dbReference>
<feature type="domain" description="CCHC-type" evidence="4">
    <location>
        <begin position="393"/>
        <end position="409"/>
    </location>
</feature>
<dbReference type="GO" id="GO:0006397">
    <property type="term" value="P:mRNA processing"/>
    <property type="evidence" value="ECO:0007669"/>
    <property type="project" value="UniProtKB-KW"/>
</dbReference>
<reference evidence="6" key="2">
    <citation type="submission" date="2015-01" db="EMBL/GenBank/DDBJ databases">
        <title>Evolutionary Origins and Diversification of the Mycorrhizal Mutualists.</title>
        <authorList>
            <consortium name="DOE Joint Genome Institute"/>
            <consortium name="Mycorrhizal Genomics Consortium"/>
            <person name="Kohler A."/>
            <person name="Kuo A."/>
            <person name="Nagy L.G."/>
            <person name="Floudas D."/>
            <person name="Copeland A."/>
            <person name="Barry K.W."/>
            <person name="Cichocki N."/>
            <person name="Veneault-Fourrey C."/>
            <person name="LaButti K."/>
            <person name="Lindquist E.A."/>
            <person name="Lipzen A."/>
            <person name="Lundell T."/>
            <person name="Morin E."/>
            <person name="Murat C."/>
            <person name="Riley R."/>
            <person name="Ohm R."/>
            <person name="Sun H."/>
            <person name="Tunlid A."/>
            <person name="Henrissat B."/>
            <person name="Grigoriev I.V."/>
            <person name="Hibbett D.S."/>
            <person name="Martin F."/>
        </authorList>
    </citation>
    <scope>NUCLEOTIDE SEQUENCE [LARGE SCALE GENOMIC DNA]</scope>
    <source>
        <strain evidence="6">LaAM-08-1</strain>
    </source>
</reference>
<keyword evidence="1" id="KW-0507">mRNA processing</keyword>
<sequence>MSGPGGKTKSQATSSQKGKAATARQNRSATVEPEIQERGKTRATGVLEIDEDNQEIGDAEKGREFLEERLLMVPDGAPLTLNMLSSTLFQVAAMSGIGLPAINAVRAVAYLLKEVEIGEVTEAIRDIANAQFDEVTKDLKEFTEGLRDKLTEDLEKKMSMLEGKVADLTATAEKAIQQQAGNPGSAPYRDALNRAFSGAPMDANPRLAAKENIRQRQSLIDIPKGSRLKDCANLVLVGKFSEAMGKATAQKHKIRSALKLQNGGILVEMVTDEGAAWLASKENAEAFLRELGETEASFKTRSYNVVAYFVPLNLDTSSEKDRREIEECNSIPEGGLTKIRWIKPPARRKTDQRYAHAIVTFSDADAANRAIVNGLTICNKRLSVAKSKREPIRCLKCQGWDHIASECTITNKEVNICGTCGGRDHWTSRCTQQGATYCSSCRTHDHTSWNRECPTFLRKIDDLNARDPANDLPFFPAKESWTWSPSYPTQGRRVPPAEIQINPAQPASQRNRYRQTQINFEHLAPGGRPYTKESRSSQHSTPPVAKSPPPPFPNPESRTAPPASSEGLPPPDSAQPIVIPNV</sequence>
<dbReference type="InterPro" id="IPR001878">
    <property type="entry name" value="Znf_CCHC"/>
</dbReference>
<reference evidence="5 6" key="1">
    <citation type="submission" date="2014-04" db="EMBL/GenBank/DDBJ databases">
        <authorList>
            <consortium name="DOE Joint Genome Institute"/>
            <person name="Kuo A."/>
            <person name="Kohler A."/>
            <person name="Nagy L.G."/>
            <person name="Floudas D."/>
            <person name="Copeland A."/>
            <person name="Barry K.W."/>
            <person name="Cichocki N."/>
            <person name="Veneault-Fourrey C."/>
            <person name="LaButti K."/>
            <person name="Lindquist E.A."/>
            <person name="Lipzen A."/>
            <person name="Lundell T."/>
            <person name="Morin E."/>
            <person name="Murat C."/>
            <person name="Sun H."/>
            <person name="Tunlid A."/>
            <person name="Henrissat B."/>
            <person name="Grigoriev I.V."/>
            <person name="Hibbett D.S."/>
            <person name="Martin F."/>
            <person name="Nordberg H.P."/>
            <person name="Cantor M.N."/>
            <person name="Hua S.X."/>
        </authorList>
    </citation>
    <scope>NUCLEOTIDE SEQUENCE [LARGE SCALE GENOMIC DNA]</scope>
    <source>
        <strain evidence="5 6">LaAM-08-1</strain>
    </source>
</reference>
<dbReference type="STRING" id="1095629.A0A0C9XGH4"/>
<keyword evidence="2" id="KW-0175">Coiled coil</keyword>
<name>A0A0C9XGH4_9AGAR</name>
<evidence type="ECO:0000313" key="5">
    <source>
        <dbReference type="EMBL" id="KIJ95237.1"/>
    </source>
</evidence>
<feature type="domain" description="CCHC-type" evidence="4">
    <location>
        <begin position="416"/>
        <end position="432"/>
    </location>
</feature>
<dbReference type="OrthoDB" id="4230923at2759"/>
<dbReference type="AlphaFoldDB" id="A0A0C9XGH4"/>
<accession>A0A0C9XGH4</accession>
<feature type="region of interest" description="Disordered" evidence="3">
    <location>
        <begin position="1"/>
        <end position="44"/>
    </location>
</feature>
<dbReference type="EMBL" id="KN838763">
    <property type="protein sequence ID" value="KIJ95237.1"/>
    <property type="molecule type" value="Genomic_DNA"/>
</dbReference>
<protein>
    <recommendedName>
        <fullName evidence="4">CCHC-type domain-containing protein</fullName>
    </recommendedName>
</protein>